<dbReference type="SUPFAM" id="SSF55729">
    <property type="entry name" value="Acyl-CoA N-acyltransferases (Nat)"/>
    <property type="match status" value="1"/>
</dbReference>
<sequence>MNVYRSKRLKYVPIDDIEYEDFYLALMNEPGILNSDVSLPLGFTMAKVPGATKILATRKLLCMYICLPVPGGFGKPVPIGVVALSKPEEQHAQHGSSSLSIIIISTYQRKGYGKEAIAWALDWGFDFARLHRVEIACYSWNPGAKRLYSRIGFREEGVKREAVWFMGGWHDRHELAMLEDEWRGKWRDEAHAETWAPGSGQTYSSEQIAQNMGSA</sequence>
<dbReference type="PANTHER" id="PTHR43441:SF11">
    <property type="entry name" value="RIBOSOMAL-PROTEIN-SERINE ACETYLTRANSFERASE"/>
    <property type="match status" value="1"/>
</dbReference>
<organism evidence="2 3">
    <name type="scientific">Xylaria grammica</name>
    <dbReference type="NCBI Taxonomy" id="363999"/>
    <lineage>
        <taxon>Eukaryota</taxon>
        <taxon>Fungi</taxon>
        <taxon>Dikarya</taxon>
        <taxon>Ascomycota</taxon>
        <taxon>Pezizomycotina</taxon>
        <taxon>Sordariomycetes</taxon>
        <taxon>Xylariomycetidae</taxon>
        <taxon>Xylariales</taxon>
        <taxon>Xylariaceae</taxon>
        <taxon>Xylaria</taxon>
    </lineage>
</organism>
<dbReference type="GO" id="GO:1990189">
    <property type="term" value="F:protein N-terminal-serine acetyltransferase activity"/>
    <property type="evidence" value="ECO:0007669"/>
    <property type="project" value="TreeGrafter"/>
</dbReference>
<reference evidence="2 3" key="1">
    <citation type="submission" date="2018-12" db="EMBL/GenBank/DDBJ databases">
        <title>Draft genome sequence of Xylaria grammica IHI A82.</title>
        <authorList>
            <person name="Buettner E."/>
            <person name="Kellner H."/>
        </authorList>
    </citation>
    <scope>NUCLEOTIDE SEQUENCE [LARGE SCALE GENOMIC DNA]</scope>
    <source>
        <strain evidence="2 3">IHI A82</strain>
    </source>
</reference>
<evidence type="ECO:0000313" key="3">
    <source>
        <dbReference type="Proteomes" id="UP000286045"/>
    </source>
</evidence>
<accession>A0A439CZC5</accession>
<dbReference type="Gene3D" id="3.40.630.30">
    <property type="match status" value="1"/>
</dbReference>
<dbReference type="AlphaFoldDB" id="A0A439CZC5"/>
<dbReference type="GO" id="GO:0008999">
    <property type="term" value="F:protein-N-terminal-alanine acetyltransferase activity"/>
    <property type="evidence" value="ECO:0007669"/>
    <property type="project" value="TreeGrafter"/>
</dbReference>
<dbReference type="Pfam" id="PF13302">
    <property type="entry name" value="Acetyltransf_3"/>
    <property type="match status" value="1"/>
</dbReference>
<keyword evidence="3" id="KW-1185">Reference proteome</keyword>
<evidence type="ECO:0000313" key="2">
    <source>
        <dbReference type="EMBL" id="RWA07564.1"/>
    </source>
</evidence>
<feature type="domain" description="N-acetyltransferase" evidence="1">
    <location>
        <begin position="12"/>
        <end position="176"/>
    </location>
</feature>
<name>A0A439CZC5_9PEZI</name>
<proteinExistence type="predicted"/>
<dbReference type="GO" id="GO:0005737">
    <property type="term" value="C:cytoplasm"/>
    <property type="evidence" value="ECO:0007669"/>
    <property type="project" value="TreeGrafter"/>
</dbReference>
<dbReference type="InterPro" id="IPR000182">
    <property type="entry name" value="GNAT_dom"/>
</dbReference>
<protein>
    <recommendedName>
        <fullName evidence="1">N-acetyltransferase domain-containing protein</fullName>
    </recommendedName>
</protein>
<dbReference type="EMBL" id="RYZI01000250">
    <property type="protein sequence ID" value="RWA07564.1"/>
    <property type="molecule type" value="Genomic_DNA"/>
</dbReference>
<evidence type="ECO:0000259" key="1">
    <source>
        <dbReference type="PROSITE" id="PS51186"/>
    </source>
</evidence>
<dbReference type="InterPro" id="IPR051908">
    <property type="entry name" value="Ribosomal_N-acetyltransferase"/>
</dbReference>
<gene>
    <name evidence="2" type="ORF">EKO27_g7524</name>
</gene>
<comment type="caution">
    <text evidence="2">The sequence shown here is derived from an EMBL/GenBank/DDBJ whole genome shotgun (WGS) entry which is preliminary data.</text>
</comment>
<dbReference type="STRING" id="363999.A0A439CZC5"/>
<dbReference type="PROSITE" id="PS51186">
    <property type="entry name" value="GNAT"/>
    <property type="match status" value="1"/>
</dbReference>
<dbReference type="PANTHER" id="PTHR43441">
    <property type="entry name" value="RIBOSOMAL-PROTEIN-SERINE ACETYLTRANSFERASE"/>
    <property type="match status" value="1"/>
</dbReference>
<dbReference type="InterPro" id="IPR016181">
    <property type="entry name" value="Acyl_CoA_acyltransferase"/>
</dbReference>
<dbReference type="Proteomes" id="UP000286045">
    <property type="component" value="Unassembled WGS sequence"/>
</dbReference>